<dbReference type="KEGG" id="mrr:Moror_16372"/>
<organism evidence="2 3">
    <name type="scientific">Moniliophthora roreri (strain MCA 2997)</name>
    <name type="common">Cocoa frosty pod rot fungus</name>
    <name type="synonym">Crinipellis roreri</name>
    <dbReference type="NCBI Taxonomy" id="1381753"/>
    <lineage>
        <taxon>Eukaryota</taxon>
        <taxon>Fungi</taxon>
        <taxon>Dikarya</taxon>
        <taxon>Basidiomycota</taxon>
        <taxon>Agaricomycotina</taxon>
        <taxon>Agaricomycetes</taxon>
        <taxon>Agaricomycetidae</taxon>
        <taxon>Agaricales</taxon>
        <taxon>Marasmiineae</taxon>
        <taxon>Marasmiaceae</taxon>
        <taxon>Moniliophthora</taxon>
    </lineage>
</organism>
<keyword evidence="1" id="KW-0175">Coiled coil</keyword>
<proteinExistence type="predicted"/>
<gene>
    <name evidence="2" type="ORF">Moror_16372</name>
</gene>
<name>V2YGZ2_MONRO</name>
<accession>V2YGZ2</accession>
<feature type="coiled-coil region" evidence="1">
    <location>
        <begin position="53"/>
        <end position="87"/>
    </location>
</feature>
<dbReference type="Proteomes" id="UP000017559">
    <property type="component" value="Unassembled WGS sequence"/>
</dbReference>
<evidence type="ECO:0000313" key="3">
    <source>
        <dbReference type="Proteomes" id="UP000017559"/>
    </source>
</evidence>
<dbReference type="Gene3D" id="3.80.10.10">
    <property type="entry name" value="Ribonuclease Inhibitor"/>
    <property type="match status" value="1"/>
</dbReference>
<dbReference type="HOGENOM" id="CLU_018544_8_0_1"/>
<sequence>MSNILASSIPLCSKCNNTFSVSESHTYPPVSMNDFRSNVVPSTDDHARTSKIIADEEYELARYDQEITRLRRIVDQLERERSTLQTQITHRRSFISSRRRLPSELWSDIFDLACASEEYSLFVDYDSTVKVALPSVLSRVSTQWRGIMGSLPRLWSSISIDITWLKFGINALLEQYLRNAADVPLTVRMRYGGSYDHHYMPPNSLAALQLLFRNIARCKALDIVNLHDAKLMARAPVPSTTVSFPFMQSIKMYSTSYKENPRFWDNVRTAPRLTHAAIIGLSLVRFLPLERLVSLDIQTVTRSEPILDILRECSSLQTLKMTGLGQRSLNIRPAGQIVRMPSLQCLSLDFWGYTNDLENLLRALALPSLNSLKLLNTYRVEQNAVFQVVPLLLPFSQSLAKASLDLGRLRLPRGSIVQIFRALPLLTDFEICYSGETDSEDAVGIARELLLVLGADSSVAPCLGSLGIREHKSPFGVELVEAAIALLERQVCPLKCIQLRFQGYDRWLPAELLARMMNLKERGMECIIEFLGRDVI</sequence>
<comment type="caution">
    <text evidence="2">The sequence shown here is derived from an EMBL/GenBank/DDBJ whole genome shotgun (WGS) entry which is preliminary data.</text>
</comment>
<reference evidence="2 3" key="1">
    <citation type="journal article" date="2014" name="BMC Genomics">
        <title>Genome and secretome analysis of the hemibiotrophic fungal pathogen, Moniliophthora roreri, which causes frosty pod rot disease of cacao: mechanisms of the biotrophic and necrotrophic phases.</title>
        <authorList>
            <person name="Meinhardt L.W."/>
            <person name="Costa G.G.L."/>
            <person name="Thomazella D.P.T."/>
            <person name="Teixeira P.J.P.L."/>
            <person name="Carazzolle M.F."/>
            <person name="Schuster S.C."/>
            <person name="Carlson J.E."/>
            <person name="Guiltinan M.J."/>
            <person name="Mieczkowski P."/>
            <person name="Farmer A."/>
            <person name="Ramaraj T."/>
            <person name="Crozier J."/>
            <person name="Davis R.E."/>
            <person name="Shao J."/>
            <person name="Melnick R.L."/>
            <person name="Pereira G.A.G."/>
            <person name="Bailey B.A."/>
        </authorList>
    </citation>
    <scope>NUCLEOTIDE SEQUENCE [LARGE SCALE GENOMIC DNA]</scope>
    <source>
        <strain evidence="2 3">MCA 2997</strain>
    </source>
</reference>
<dbReference type="SUPFAM" id="SSF52047">
    <property type="entry name" value="RNI-like"/>
    <property type="match status" value="1"/>
</dbReference>
<dbReference type="AlphaFoldDB" id="V2YGZ2"/>
<evidence type="ECO:0000256" key="1">
    <source>
        <dbReference type="SAM" id="Coils"/>
    </source>
</evidence>
<dbReference type="OrthoDB" id="3221235at2759"/>
<evidence type="ECO:0000313" key="2">
    <source>
        <dbReference type="EMBL" id="ESK90974.1"/>
    </source>
</evidence>
<evidence type="ECO:0008006" key="4">
    <source>
        <dbReference type="Google" id="ProtNLM"/>
    </source>
</evidence>
<keyword evidence="3" id="KW-1185">Reference proteome</keyword>
<dbReference type="InterPro" id="IPR032675">
    <property type="entry name" value="LRR_dom_sf"/>
</dbReference>
<dbReference type="EMBL" id="AWSO01000393">
    <property type="protein sequence ID" value="ESK90974.1"/>
    <property type="molecule type" value="Genomic_DNA"/>
</dbReference>
<protein>
    <recommendedName>
        <fullName evidence="4">F-box domain-containing protein</fullName>
    </recommendedName>
</protein>